<dbReference type="KEGG" id="aaeo:BJI67_00115"/>
<protein>
    <submittedName>
        <fullName evidence="1">Uncharacterized protein</fullName>
    </submittedName>
</protein>
<organism evidence="1 2">
    <name type="scientific">Acidihalobacter aeolianus</name>
    <dbReference type="NCBI Taxonomy" id="2792603"/>
    <lineage>
        <taxon>Bacteria</taxon>
        <taxon>Pseudomonadati</taxon>
        <taxon>Pseudomonadota</taxon>
        <taxon>Gammaproteobacteria</taxon>
        <taxon>Chromatiales</taxon>
        <taxon>Ectothiorhodospiraceae</taxon>
        <taxon>Acidihalobacter</taxon>
    </lineage>
</organism>
<dbReference type="EMBL" id="CP017448">
    <property type="protein sequence ID" value="AOV15676.1"/>
    <property type="molecule type" value="Genomic_DNA"/>
</dbReference>
<evidence type="ECO:0000313" key="1">
    <source>
        <dbReference type="EMBL" id="AOV15676.1"/>
    </source>
</evidence>
<accession>A0A1D8K3Y0</accession>
<keyword evidence="2" id="KW-1185">Reference proteome</keyword>
<dbReference type="Proteomes" id="UP000095342">
    <property type="component" value="Chromosome"/>
</dbReference>
<gene>
    <name evidence="1" type="ORF">BJI67_00115</name>
</gene>
<name>A0A1D8K3Y0_9GAMM</name>
<reference evidence="1 2" key="1">
    <citation type="submission" date="2016-09" db="EMBL/GenBank/DDBJ databases">
        <title>Acidihalobacter prosperus V6 (DSM14174).</title>
        <authorList>
            <person name="Khaleque H.N."/>
            <person name="Ramsay J.P."/>
            <person name="Murphy R.J.T."/>
            <person name="Kaksonen A.H."/>
            <person name="Boxall N.J."/>
            <person name="Watkin E.L.J."/>
        </authorList>
    </citation>
    <scope>NUCLEOTIDE SEQUENCE [LARGE SCALE GENOMIC DNA]</scope>
    <source>
        <strain evidence="1 2">V6</strain>
    </source>
</reference>
<dbReference type="AlphaFoldDB" id="A0A1D8K3Y0"/>
<evidence type="ECO:0000313" key="2">
    <source>
        <dbReference type="Proteomes" id="UP000095342"/>
    </source>
</evidence>
<proteinExistence type="predicted"/>
<sequence length="125" mass="14298">MDLDEQRAGPLAASTGFEPAEPLWQRVPTRMPDGRPVSDFMMLIPRLRQQPPHILQRTLREIDGVLTRYRSVVLFADLNLKINTLWVSVRPVPGICLELPAAVKLCVPEAVLIGQPRPQRTWRRR</sequence>